<dbReference type="GO" id="GO:0003677">
    <property type="term" value="F:DNA binding"/>
    <property type="evidence" value="ECO:0007669"/>
    <property type="project" value="UniProtKB-KW"/>
</dbReference>
<evidence type="ECO:0000259" key="4">
    <source>
        <dbReference type="PROSITE" id="PS50042"/>
    </source>
</evidence>
<feature type="domain" description="Cyclic nucleotide-binding" evidence="4">
    <location>
        <begin position="43"/>
        <end position="106"/>
    </location>
</feature>
<keyword evidence="1" id="KW-0805">Transcription regulation</keyword>
<dbReference type="EMBL" id="CP021361">
    <property type="protein sequence ID" value="ART50429.1"/>
    <property type="molecule type" value="Genomic_DNA"/>
</dbReference>
<keyword evidence="2" id="KW-0238">DNA-binding</keyword>
<dbReference type="SUPFAM" id="SSF51206">
    <property type="entry name" value="cAMP-binding domain-like"/>
    <property type="match status" value="1"/>
</dbReference>
<dbReference type="Pfam" id="PF13545">
    <property type="entry name" value="HTH_Crp_2"/>
    <property type="match status" value="1"/>
</dbReference>
<dbReference type="InterPro" id="IPR018490">
    <property type="entry name" value="cNMP-bd_dom_sf"/>
</dbReference>
<dbReference type="PROSITE" id="PS51063">
    <property type="entry name" value="HTH_CRP_2"/>
    <property type="match status" value="1"/>
</dbReference>
<dbReference type="Proteomes" id="UP000194432">
    <property type="component" value="Chromosome 1"/>
</dbReference>
<dbReference type="SMART" id="SM00419">
    <property type="entry name" value="HTH_CRP"/>
    <property type="match status" value="1"/>
</dbReference>
<feature type="domain" description="HTH crp-type" evidence="5">
    <location>
        <begin position="161"/>
        <end position="228"/>
    </location>
</feature>
<dbReference type="PROSITE" id="PS50042">
    <property type="entry name" value="CNMP_BINDING_3"/>
    <property type="match status" value="1"/>
</dbReference>
<dbReference type="Pfam" id="PF00027">
    <property type="entry name" value="cNMP_binding"/>
    <property type="match status" value="1"/>
</dbReference>
<keyword evidence="3" id="KW-0804">Transcription</keyword>
<name>A0A240TXS8_9BURK</name>
<accession>A0A240TXS8</accession>
<evidence type="ECO:0000313" key="7">
    <source>
        <dbReference type="Proteomes" id="UP000194432"/>
    </source>
</evidence>
<organism evidence="6 7">
    <name type="scientific">Acidovorax carolinensis</name>
    <dbReference type="NCBI Taxonomy" id="553814"/>
    <lineage>
        <taxon>Bacteria</taxon>
        <taxon>Pseudomonadati</taxon>
        <taxon>Pseudomonadota</taxon>
        <taxon>Betaproteobacteria</taxon>
        <taxon>Burkholderiales</taxon>
        <taxon>Comamonadaceae</taxon>
        <taxon>Acidovorax</taxon>
    </lineage>
</organism>
<reference evidence="6 7" key="1">
    <citation type="submission" date="2017-05" db="EMBL/GenBank/DDBJ databases">
        <title>Polyphasic characterization of four soil-derived phenanthrene-degrading Acidovorax strains and proposal of Acidovorax phenanthrenivorans sp. nov.</title>
        <authorList>
            <person name="Singleton D.R."/>
            <person name="Lee J."/>
            <person name="Dickey A.N."/>
            <person name="Stroud A."/>
            <person name="Scholl E.H."/>
            <person name="Wright F.A."/>
            <person name="Aitken M.D."/>
        </authorList>
    </citation>
    <scope>NUCLEOTIDE SEQUENCE [LARGE SCALE GENOMIC DNA]</scope>
    <source>
        <strain evidence="6">NA3</strain>
    </source>
</reference>
<dbReference type="InterPro" id="IPR036390">
    <property type="entry name" value="WH_DNA-bd_sf"/>
</dbReference>
<evidence type="ECO:0000259" key="5">
    <source>
        <dbReference type="PROSITE" id="PS51063"/>
    </source>
</evidence>
<keyword evidence="7" id="KW-1185">Reference proteome</keyword>
<dbReference type="InterPro" id="IPR000595">
    <property type="entry name" value="cNMP-bd_dom"/>
</dbReference>
<dbReference type="InterPro" id="IPR014710">
    <property type="entry name" value="RmlC-like_jellyroll"/>
</dbReference>
<dbReference type="InterPro" id="IPR012318">
    <property type="entry name" value="HTH_CRP"/>
</dbReference>
<dbReference type="Gene3D" id="2.60.120.10">
    <property type="entry name" value="Jelly Rolls"/>
    <property type="match status" value="1"/>
</dbReference>
<dbReference type="SUPFAM" id="SSF46785">
    <property type="entry name" value="Winged helix' DNA-binding domain"/>
    <property type="match status" value="1"/>
</dbReference>
<sequence>MTARSTDVTETAALVPQYCRHCCAQQPCPVTRIQGDRVAELQLKEHSFRAGDVLEVQGSTSTAIRIIKSGATLLRRESRYGDHQSIGVFGRGTVIGSFGLLGRPNPVTQIGILDGRYCELPAAALRRSGLLEDPVFLGHLSEAMALAIESHCNWYQLSSGDSVARQLAGALLHLSDLQSSLRVRLPKQTILADLLGTTRESITRAFARLEKEGNVSRHGRYYCDLNVPQLAQTIKAPNPPLPQ</sequence>
<dbReference type="AlphaFoldDB" id="A0A240TXS8"/>
<dbReference type="KEGG" id="acin:CBP34_00385"/>
<evidence type="ECO:0000313" key="6">
    <source>
        <dbReference type="EMBL" id="ART50429.1"/>
    </source>
</evidence>
<gene>
    <name evidence="6" type="ORF">CBP34_00385</name>
</gene>
<protein>
    <recommendedName>
        <fullName evidence="8">Crp/Fnr family transcriptional regulator</fullName>
    </recommendedName>
</protein>
<evidence type="ECO:0000256" key="3">
    <source>
        <dbReference type="ARBA" id="ARBA00023163"/>
    </source>
</evidence>
<dbReference type="GO" id="GO:0006355">
    <property type="term" value="P:regulation of DNA-templated transcription"/>
    <property type="evidence" value="ECO:0007669"/>
    <property type="project" value="InterPro"/>
</dbReference>
<evidence type="ECO:0008006" key="8">
    <source>
        <dbReference type="Google" id="ProtNLM"/>
    </source>
</evidence>
<evidence type="ECO:0000256" key="1">
    <source>
        <dbReference type="ARBA" id="ARBA00023015"/>
    </source>
</evidence>
<evidence type="ECO:0000256" key="2">
    <source>
        <dbReference type="ARBA" id="ARBA00023125"/>
    </source>
</evidence>
<proteinExistence type="predicted"/>
<dbReference type="RefSeq" id="WP_094096967.1">
    <property type="nucleotide sequence ID" value="NZ_CP021361.1"/>
</dbReference>